<accession>A0A8S9ZPW8</accession>
<feature type="transmembrane region" description="Helical" evidence="1">
    <location>
        <begin position="9"/>
        <end position="29"/>
    </location>
</feature>
<evidence type="ECO:0000313" key="2">
    <source>
        <dbReference type="EMBL" id="KAF7635480.1"/>
    </source>
</evidence>
<protein>
    <submittedName>
        <fullName evidence="2">Uncharacterized protein</fullName>
    </submittedName>
</protein>
<sequence length="93" mass="11382">MMSPNPKNYIFISILLITIYLLILVPLHVESNFWHKFIKSLDLKIKRCFIVRNKKKFNKINMFKHLKNCLIKSFVFIYKLEEKLRFKHNNKLI</sequence>
<dbReference type="EMBL" id="JABEBT010000042">
    <property type="protein sequence ID" value="KAF7635480.1"/>
    <property type="molecule type" value="Genomic_DNA"/>
</dbReference>
<evidence type="ECO:0000313" key="3">
    <source>
        <dbReference type="Proteomes" id="UP000605970"/>
    </source>
</evidence>
<evidence type="ECO:0000256" key="1">
    <source>
        <dbReference type="SAM" id="Phobius"/>
    </source>
</evidence>
<dbReference type="Proteomes" id="UP000605970">
    <property type="component" value="Unassembled WGS sequence"/>
</dbReference>
<keyword evidence="1" id="KW-0812">Transmembrane</keyword>
<proteinExistence type="predicted"/>
<gene>
    <name evidence="2" type="ORF">Mgra_00005155</name>
</gene>
<keyword evidence="1" id="KW-1133">Transmembrane helix</keyword>
<name>A0A8S9ZPW8_9BILA</name>
<keyword evidence="1" id="KW-0472">Membrane</keyword>
<keyword evidence="3" id="KW-1185">Reference proteome</keyword>
<reference evidence="2" key="1">
    <citation type="journal article" date="2020" name="Ecol. Evol.">
        <title>Genome structure and content of the rice root-knot nematode (Meloidogyne graminicola).</title>
        <authorList>
            <person name="Phan N.T."/>
            <person name="Danchin E.G.J."/>
            <person name="Klopp C."/>
            <person name="Perfus-Barbeoch L."/>
            <person name="Kozlowski D.K."/>
            <person name="Koutsovoulos G.D."/>
            <person name="Lopez-Roques C."/>
            <person name="Bouchez O."/>
            <person name="Zahm M."/>
            <person name="Besnard G."/>
            <person name="Bellafiore S."/>
        </authorList>
    </citation>
    <scope>NUCLEOTIDE SEQUENCE</scope>
    <source>
        <strain evidence="2">VN-18</strain>
    </source>
</reference>
<dbReference type="AlphaFoldDB" id="A0A8S9ZPW8"/>
<organism evidence="2 3">
    <name type="scientific">Meloidogyne graminicola</name>
    <dbReference type="NCBI Taxonomy" id="189291"/>
    <lineage>
        <taxon>Eukaryota</taxon>
        <taxon>Metazoa</taxon>
        <taxon>Ecdysozoa</taxon>
        <taxon>Nematoda</taxon>
        <taxon>Chromadorea</taxon>
        <taxon>Rhabditida</taxon>
        <taxon>Tylenchina</taxon>
        <taxon>Tylenchomorpha</taxon>
        <taxon>Tylenchoidea</taxon>
        <taxon>Meloidogynidae</taxon>
        <taxon>Meloidogyninae</taxon>
        <taxon>Meloidogyne</taxon>
    </lineage>
</organism>
<comment type="caution">
    <text evidence="2">The sequence shown here is derived from an EMBL/GenBank/DDBJ whole genome shotgun (WGS) entry which is preliminary data.</text>
</comment>